<dbReference type="RefSeq" id="WP_100283909.1">
    <property type="nucleotide sequence ID" value="NZ_CP024923.1"/>
</dbReference>
<name>A0A2K8MQ49_9SPHN</name>
<evidence type="ECO:0000313" key="1">
    <source>
        <dbReference type="EMBL" id="ATY34119.1"/>
    </source>
</evidence>
<dbReference type="KEGG" id="sphc:CVN68_20950"/>
<evidence type="ECO:0008006" key="3">
    <source>
        <dbReference type="Google" id="ProtNLM"/>
    </source>
</evidence>
<dbReference type="EMBL" id="CP024923">
    <property type="protein sequence ID" value="ATY34119.1"/>
    <property type="molecule type" value="Genomic_DNA"/>
</dbReference>
<keyword evidence="2" id="KW-1185">Reference proteome</keyword>
<dbReference type="Proteomes" id="UP000229081">
    <property type="component" value="Chromosome"/>
</dbReference>
<organism evidence="1 2">
    <name type="scientific">Sphingomonas psychrotolerans</name>
    <dbReference type="NCBI Taxonomy" id="1327635"/>
    <lineage>
        <taxon>Bacteria</taxon>
        <taxon>Pseudomonadati</taxon>
        <taxon>Pseudomonadota</taxon>
        <taxon>Alphaproteobacteria</taxon>
        <taxon>Sphingomonadales</taxon>
        <taxon>Sphingomonadaceae</taxon>
        <taxon>Sphingomonas</taxon>
    </lineage>
</organism>
<dbReference type="AlphaFoldDB" id="A0A2K8MQ49"/>
<protein>
    <recommendedName>
        <fullName evidence="3">TonB C-terminal domain-containing protein</fullName>
    </recommendedName>
</protein>
<reference evidence="1 2" key="1">
    <citation type="submission" date="2017-11" db="EMBL/GenBank/DDBJ databases">
        <title>Complete genome sequence of Sphingomonas sp. Strain Cra20, a psychrotolerant potential plant growth promoting rhizobacteria.</title>
        <authorList>
            <person name="Luo Y."/>
        </authorList>
    </citation>
    <scope>NUCLEOTIDE SEQUENCE [LARGE SCALE GENOMIC DNA]</scope>
    <source>
        <strain evidence="1 2">Cra20</strain>
    </source>
</reference>
<gene>
    <name evidence="1" type="ORF">CVN68_20950</name>
</gene>
<sequence length="184" mass="19594">MILPFVLSLLLTAGTPSQPVDVRGVLVELTIDAEGVTRACKTVESAGSKTIDAAACLLVAGKGIALPEGTLPEKGGAAIKWKVRAAMVQFARGASQLVTPPEWMMRKAFMRTYPEGQRGVILVEARDKKRGLLTCAVFAPRTISRFDSARCDRVLSADPMTDSTAGENRPALVWRNAVVAAGDL</sequence>
<evidence type="ECO:0000313" key="2">
    <source>
        <dbReference type="Proteomes" id="UP000229081"/>
    </source>
</evidence>
<proteinExistence type="predicted"/>
<accession>A0A2K8MQ49</accession>
<dbReference type="OrthoDB" id="9795675at2"/>